<proteinExistence type="predicted"/>
<protein>
    <recommendedName>
        <fullName evidence="4">Protein kinase domain-containing protein</fullName>
    </recommendedName>
</protein>
<dbReference type="SUPFAM" id="SSF56112">
    <property type="entry name" value="Protein kinase-like (PK-like)"/>
    <property type="match status" value="1"/>
</dbReference>
<dbReference type="SMART" id="SM00220">
    <property type="entry name" value="S_TKc"/>
    <property type="match status" value="1"/>
</dbReference>
<organism evidence="5 6">
    <name type="scientific">Pythium insidiosum</name>
    <name type="common">Pythiosis disease agent</name>
    <dbReference type="NCBI Taxonomy" id="114742"/>
    <lineage>
        <taxon>Eukaryota</taxon>
        <taxon>Sar</taxon>
        <taxon>Stramenopiles</taxon>
        <taxon>Oomycota</taxon>
        <taxon>Peronosporomycetes</taxon>
        <taxon>Pythiales</taxon>
        <taxon>Pythiaceae</taxon>
        <taxon>Pythium</taxon>
    </lineage>
</organism>
<dbReference type="InterPro" id="IPR011009">
    <property type="entry name" value="Kinase-like_dom_sf"/>
</dbReference>
<keyword evidence="6" id="KW-1185">Reference proteome</keyword>
<dbReference type="GO" id="GO:0004672">
    <property type="term" value="F:protein kinase activity"/>
    <property type="evidence" value="ECO:0007669"/>
    <property type="project" value="InterPro"/>
</dbReference>
<dbReference type="PROSITE" id="PS50011">
    <property type="entry name" value="PROTEIN_KINASE_DOM"/>
    <property type="match status" value="1"/>
</dbReference>
<keyword evidence="1" id="KW-0547">Nucleotide-binding</keyword>
<evidence type="ECO:0000313" key="6">
    <source>
        <dbReference type="Proteomes" id="UP001209570"/>
    </source>
</evidence>
<evidence type="ECO:0000256" key="1">
    <source>
        <dbReference type="ARBA" id="ARBA00022741"/>
    </source>
</evidence>
<keyword evidence="2" id="KW-0067">ATP-binding</keyword>
<reference evidence="5" key="1">
    <citation type="submission" date="2021-12" db="EMBL/GenBank/DDBJ databases">
        <title>Prjna785345.</title>
        <authorList>
            <person name="Rujirawat T."/>
            <person name="Krajaejun T."/>
        </authorList>
    </citation>
    <scope>NUCLEOTIDE SEQUENCE</scope>
    <source>
        <strain evidence="5">Pi057C3</strain>
    </source>
</reference>
<dbReference type="PANTHER" id="PTHR24055">
    <property type="entry name" value="MITOGEN-ACTIVATED PROTEIN KINASE"/>
    <property type="match status" value="1"/>
</dbReference>
<sequence length="379" mass="42916">MPPSSDHKRLARRESNLTLTGDDMAPSVVLEAVGTPWMTRELFETLWRNAPSAVRSSFAAAMEEDEHLDFQDQLVQCLGEDVVIFPHDNAESQFGDVRRALTSTQLDGYERIFVVHGYSNVVPSTGERTVLLFRLEQLHGSEQIAIAVKNTDPVDVACMQAFLATLQQRLSPGAPPARPQARAPRDTTAEFLEGSEVLPQLPDGDESDDEEENTGGASVSSKKAYPVYVRCVLQEVFRALRYLHSANILHRDLKPSNILVTSTCDLKKLLVYDPKKRLTAEQALRHPYMREAFRLANSDRELHSTDWYDADDEEEDLFRGVIDDSHERVIEDREAMQKAVFDQICHFHPEAREYEELQSRHDQKFQVDPNTGKLVPVSV</sequence>
<evidence type="ECO:0000256" key="3">
    <source>
        <dbReference type="SAM" id="MobiDB-lite"/>
    </source>
</evidence>
<accession>A0AAD5LWA2</accession>
<dbReference type="EMBL" id="JAKCXM010000336">
    <property type="protein sequence ID" value="KAJ0395584.1"/>
    <property type="molecule type" value="Genomic_DNA"/>
</dbReference>
<dbReference type="GO" id="GO:0005524">
    <property type="term" value="F:ATP binding"/>
    <property type="evidence" value="ECO:0007669"/>
    <property type="project" value="UniProtKB-KW"/>
</dbReference>
<feature type="domain" description="Protein kinase" evidence="4">
    <location>
        <begin position="83"/>
        <end position="379"/>
    </location>
</feature>
<evidence type="ECO:0000256" key="2">
    <source>
        <dbReference type="ARBA" id="ARBA00022840"/>
    </source>
</evidence>
<gene>
    <name evidence="5" type="ORF">P43SY_009245</name>
</gene>
<name>A0AAD5LWA2_PYTIN</name>
<dbReference type="Gene3D" id="3.30.200.20">
    <property type="entry name" value="Phosphorylase Kinase, domain 1"/>
    <property type="match status" value="1"/>
</dbReference>
<feature type="compositionally biased region" description="Acidic residues" evidence="3">
    <location>
        <begin position="203"/>
        <end position="213"/>
    </location>
</feature>
<dbReference type="PROSITE" id="PS00108">
    <property type="entry name" value="PROTEIN_KINASE_ST"/>
    <property type="match status" value="1"/>
</dbReference>
<dbReference type="Pfam" id="PF00069">
    <property type="entry name" value="Pkinase"/>
    <property type="match status" value="1"/>
</dbReference>
<dbReference type="InterPro" id="IPR000719">
    <property type="entry name" value="Prot_kinase_dom"/>
</dbReference>
<dbReference type="InterPro" id="IPR008271">
    <property type="entry name" value="Ser/Thr_kinase_AS"/>
</dbReference>
<evidence type="ECO:0000313" key="5">
    <source>
        <dbReference type="EMBL" id="KAJ0395584.1"/>
    </source>
</evidence>
<dbReference type="AlphaFoldDB" id="A0AAD5LWA2"/>
<feature type="region of interest" description="Disordered" evidence="3">
    <location>
        <begin position="192"/>
        <end position="219"/>
    </location>
</feature>
<evidence type="ECO:0000259" key="4">
    <source>
        <dbReference type="PROSITE" id="PS50011"/>
    </source>
</evidence>
<dbReference type="InterPro" id="IPR050117">
    <property type="entry name" value="MAPK"/>
</dbReference>
<dbReference type="Proteomes" id="UP001209570">
    <property type="component" value="Unassembled WGS sequence"/>
</dbReference>
<comment type="caution">
    <text evidence="5">The sequence shown here is derived from an EMBL/GenBank/DDBJ whole genome shotgun (WGS) entry which is preliminary data.</text>
</comment>
<dbReference type="Gene3D" id="1.10.510.10">
    <property type="entry name" value="Transferase(Phosphotransferase) domain 1"/>
    <property type="match status" value="2"/>
</dbReference>